<gene>
    <name evidence="7" type="ORF">A7P85_00550</name>
</gene>
<dbReference type="GO" id="GO:0006777">
    <property type="term" value="P:Mo-molybdopterin cofactor biosynthetic process"/>
    <property type="evidence" value="ECO:0007669"/>
    <property type="project" value="UniProtKB-UniRule"/>
</dbReference>
<evidence type="ECO:0000256" key="5">
    <source>
        <dbReference type="PIRNR" id="PIRNR006443"/>
    </source>
</evidence>
<dbReference type="AlphaFoldDB" id="A0A1A9RHN6"/>
<dbReference type="InterPro" id="IPR008284">
    <property type="entry name" value="MoCF_biosynth_CS"/>
</dbReference>
<evidence type="ECO:0000256" key="1">
    <source>
        <dbReference type="ARBA" id="ARBA00005046"/>
    </source>
</evidence>
<dbReference type="NCBIfam" id="TIGR02667">
    <property type="entry name" value="moaB_proteo"/>
    <property type="match status" value="1"/>
</dbReference>
<sequence>MHRSTPEFRPFRIHLLTVTDTRSPAEDGSGNYLAEALQAAGHVLHARDWCRDERYDIRAIVSAAIAEPQTDIVLITGGTGMFERDITPDAVEILFDKTIPGFGEVFRAVSLQEIGMSTIQSRAVAGIANRTLIFCLPGSTGACRTAWEKVIAPQLDPRINSCGFTRVFNAWGK</sequence>
<protein>
    <recommendedName>
        <fullName evidence="3 5">Molybdenum cofactor biosynthesis protein B</fullName>
    </recommendedName>
</protein>
<name>A0A1A9RHN6_EIKCO</name>
<evidence type="ECO:0000313" key="7">
    <source>
        <dbReference type="EMBL" id="OAM18207.1"/>
    </source>
</evidence>
<dbReference type="PANTHER" id="PTHR43232:SF2">
    <property type="entry name" value="MOLYBDENUM COFACTOR BIOSYNTHESIS PROTEIN B"/>
    <property type="match status" value="1"/>
</dbReference>
<dbReference type="SMART" id="SM00852">
    <property type="entry name" value="MoCF_biosynth"/>
    <property type="match status" value="1"/>
</dbReference>
<dbReference type="NCBIfam" id="TIGR00177">
    <property type="entry name" value="molyb_syn"/>
    <property type="match status" value="1"/>
</dbReference>
<evidence type="ECO:0000313" key="8">
    <source>
        <dbReference type="Proteomes" id="UP000078003"/>
    </source>
</evidence>
<evidence type="ECO:0000256" key="3">
    <source>
        <dbReference type="ARBA" id="ARBA00015262"/>
    </source>
</evidence>
<dbReference type="EMBL" id="LXSF01000001">
    <property type="protein sequence ID" value="OAM18207.1"/>
    <property type="molecule type" value="Genomic_DNA"/>
</dbReference>
<dbReference type="PIRSF" id="PIRSF006443">
    <property type="entry name" value="MoaB"/>
    <property type="match status" value="1"/>
</dbReference>
<feature type="domain" description="MoaB/Mog" evidence="6">
    <location>
        <begin position="14"/>
        <end position="158"/>
    </location>
</feature>
<accession>A0A1A9RHN6</accession>
<evidence type="ECO:0000256" key="2">
    <source>
        <dbReference type="ARBA" id="ARBA00006112"/>
    </source>
</evidence>
<dbReference type="PROSITE" id="PS01078">
    <property type="entry name" value="MOCF_BIOSYNTHESIS_1"/>
    <property type="match status" value="1"/>
</dbReference>
<dbReference type="InterPro" id="IPR036425">
    <property type="entry name" value="MoaB/Mog-like_dom_sf"/>
</dbReference>
<dbReference type="RefSeq" id="WP_064103953.1">
    <property type="nucleotide sequence ID" value="NZ_LXSF01000001.1"/>
</dbReference>
<dbReference type="InterPro" id="IPR013484">
    <property type="entry name" value="MoaB_proteobac"/>
</dbReference>
<comment type="caution">
    <text evidence="7">The sequence shown here is derived from an EMBL/GenBank/DDBJ whole genome shotgun (WGS) entry which is preliminary data.</text>
</comment>
<dbReference type="Pfam" id="PF00994">
    <property type="entry name" value="MoCF_biosynth"/>
    <property type="match status" value="1"/>
</dbReference>
<dbReference type="PANTHER" id="PTHR43232">
    <property type="entry name" value="MOLYBDENUM COFACTOR BIOSYNTHESIS PROTEIN B"/>
    <property type="match status" value="1"/>
</dbReference>
<organism evidence="7 8">
    <name type="scientific">Eikenella corrodens</name>
    <dbReference type="NCBI Taxonomy" id="539"/>
    <lineage>
        <taxon>Bacteria</taxon>
        <taxon>Pseudomonadati</taxon>
        <taxon>Pseudomonadota</taxon>
        <taxon>Betaproteobacteria</taxon>
        <taxon>Neisseriales</taxon>
        <taxon>Neisseriaceae</taxon>
        <taxon>Eikenella</taxon>
    </lineage>
</organism>
<reference evidence="8" key="1">
    <citation type="submission" date="2016-05" db="EMBL/GenBank/DDBJ databases">
        <title>Draft genome of Corynebacterium afermentans subsp. afermentans LCDC 88199T.</title>
        <authorList>
            <person name="Bernier A.-M."/>
            <person name="Bernard K."/>
        </authorList>
    </citation>
    <scope>NUCLEOTIDE SEQUENCE [LARGE SCALE GENOMIC DNA]</scope>
    <source>
        <strain evidence="8">NML01-0328</strain>
    </source>
</reference>
<dbReference type="GO" id="GO:0005829">
    <property type="term" value="C:cytosol"/>
    <property type="evidence" value="ECO:0007669"/>
    <property type="project" value="TreeGrafter"/>
</dbReference>
<dbReference type="InterPro" id="IPR012245">
    <property type="entry name" value="MoaB"/>
</dbReference>
<comment type="function">
    <text evidence="5">May be involved in the biosynthesis of molybdopterin.</text>
</comment>
<keyword evidence="4 5" id="KW-0501">Molybdenum cofactor biosynthesis</keyword>
<dbReference type="Proteomes" id="UP000078003">
    <property type="component" value="Unassembled WGS sequence"/>
</dbReference>
<dbReference type="InterPro" id="IPR001453">
    <property type="entry name" value="MoaB/Mog_dom"/>
</dbReference>
<dbReference type="CDD" id="cd00886">
    <property type="entry name" value="MogA_MoaB"/>
    <property type="match status" value="1"/>
</dbReference>
<proteinExistence type="inferred from homology"/>
<dbReference type="UniPathway" id="UPA00344"/>
<comment type="similarity">
    <text evidence="2 5">Belongs to the MoaB/Mog family.</text>
</comment>
<comment type="pathway">
    <text evidence="1 5">Cofactor biosynthesis; molybdopterin biosynthesis.</text>
</comment>
<dbReference type="Gene3D" id="3.40.980.10">
    <property type="entry name" value="MoaB/Mog-like domain"/>
    <property type="match status" value="1"/>
</dbReference>
<evidence type="ECO:0000259" key="6">
    <source>
        <dbReference type="SMART" id="SM00852"/>
    </source>
</evidence>
<dbReference type="SUPFAM" id="SSF53218">
    <property type="entry name" value="Molybdenum cofactor biosynthesis proteins"/>
    <property type="match status" value="1"/>
</dbReference>
<evidence type="ECO:0000256" key="4">
    <source>
        <dbReference type="ARBA" id="ARBA00023150"/>
    </source>
</evidence>